<evidence type="ECO:0000256" key="1">
    <source>
        <dbReference type="SAM" id="MobiDB-lite"/>
    </source>
</evidence>
<evidence type="ECO:0000256" key="3">
    <source>
        <dbReference type="SAM" id="SignalP"/>
    </source>
</evidence>
<evidence type="ECO:0000313" key="4">
    <source>
        <dbReference type="EMBL" id="KAA0193439.1"/>
    </source>
</evidence>
<feature type="transmembrane region" description="Helical" evidence="2">
    <location>
        <begin position="619"/>
        <end position="641"/>
    </location>
</feature>
<feature type="transmembrane region" description="Helical" evidence="2">
    <location>
        <begin position="303"/>
        <end position="323"/>
    </location>
</feature>
<keyword evidence="2" id="KW-0812">Transmembrane</keyword>
<dbReference type="EMBL" id="LUCM01005033">
    <property type="protein sequence ID" value="KAA0193439.1"/>
    <property type="molecule type" value="Genomic_DNA"/>
</dbReference>
<feature type="region of interest" description="Disordered" evidence="1">
    <location>
        <begin position="139"/>
        <end position="200"/>
    </location>
</feature>
<feature type="chain" id="PRO_5034090415" evidence="3">
    <location>
        <begin position="21"/>
        <end position="660"/>
    </location>
</feature>
<sequence>MSLEKCILLLCIWLHHRTQATTDPELLEQLWIQLYRFLPGPSVSPQVPSELSINVNVAVSVDNVELLNSYHGPACRASLTVLAEWPVTDARVADSKLVELLNGAVRLDVNRVWHPELTIPGSYRVQKLTQRLELRADVSAPEGSTASTKASNTMTRSSVTSKGIVSTSNRIQPNFQSREAADETQKPVNRAVGRANSHKLTGNSEGPRYVYVESLAVEVTCNQPNKVSQVAAVLCPVLIRQGGLMHVQPSIKWTERKSCLIAENVQRRISHITVTKLFGKHIDRQSSDHSLGVNICFPQTTRIALYSLAPVLIVMVSLLISWNGPIGAHVVTWFQLTLLLTITGLWIWLSGELIGANGQPGLVDIWLLLCVIVLGGTSCLAVLEQRWSDRILLQRKRRCLRTPSLSLLQNKAAAIPGTPALNVNSALNTGCFQGCACGGSNSGACPDNCMSCTGLQGRASGGFVSTNGTSGVYCSNSSCGASGHVCSGMGTHGQGNSAGNSPAPMGFSPQPIGIGGTKLDAYNDGFLCTNASEPRNGGPGGGFRGLRWRNMSTSRRTNGHNNPGLSGMELPDCQVCLCHNTVQPSAVQPGSPAPPYISACSSISSHVPVNCCLKILKTALTLSFFLIGAIFWITVLALGTVPEACLGASVCQPITTEYLK</sequence>
<accession>A0A8E0RTQ5</accession>
<name>A0A8E0RTQ5_9TREM</name>
<evidence type="ECO:0000313" key="5">
    <source>
        <dbReference type="Proteomes" id="UP000728185"/>
    </source>
</evidence>
<proteinExistence type="predicted"/>
<dbReference type="Proteomes" id="UP000728185">
    <property type="component" value="Unassembled WGS sequence"/>
</dbReference>
<feature type="transmembrane region" description="Helical" evidence="2">
    <location>
        <begin position="361"/>
        <end position="383"/>
    </location>
</feature>
<protein>
    <submittedName>
        <fullName evidence="4">Uncharacterized protein</fullName>
    </submittedName>
</protein>
<keyword evidence="2" id="KW-0472">Membrane</keyword>
<organism evidence="4 5">
    <name type="scientific">Fasciolopsis buskii</name>
    <dbReference type="NCBI Taxonomy" id="27845"/>
    <lineage>
        <taxon>Eukaryota</taxon>
        <taxon>Metazoa</taxon>
        <taxon>Spiralia</taxon>
        <taxon>Lophotrochozoa</taxon>
        <taxon>Platyhelminthes</taxon>
        <taxon>Trematoda</taxon>
        <taxon>Digenea</taxon>
        <taxon>Plagiorchiida</taxon>
        <taxon>Echinostomata</taxon>
        <taxon>Echinostomatoidea</taxon>
        <taxon>Fasciolidae</taxon>
        <taxon>Fasciolopsis</taxon>
    </lineage>
</organism>
<keyword evidence="5" id="KW-1185">Reference proteome</keyword>
<gene>
    <name evidence="4" type="ORF">FBUS_01145</name>
</gene>
<dbReference type="AlphaFoldDB" id="A0A8E0RTQ5"/>
<feature type="signal peptide" evidence="3">
    <location>
        <begin position="1"/>
        <end position="20"/>
    </location>
</feature>
<feature type="transmembrane region" description="Helical" evidence="2">
    <location>
        <begin position="330"/>
        <end position="349"/>
    </location>
</feature>
<keyword evidence="2" id="KW-1133">Transmembrane helix</keyword>
<reference evidence="4" key="1">
    <citation type="submission" date="2019-05" db="EMBL/GenBank/DDBJ databases">
        <title>Annotation for the trematode Fasciolopsis buski.</title>
        <authorList>
            <person name="Choi Y.-J."/>
        </authorList>
    </citation>
    <scope>NUCLEOTIDE SEQUENCE</scope>
    <source>
        <strain evidence="4">HT</strain>
        <tissue evidence="4">Whole worm</tissue>
    </source>
</reference>
<comment type="caution">
    <text evidence="4">The sequence shown here is derived from an EMBL/GenBank/DDBJ whole genome shotgun (WGS) entry which is preliminary data.</text>
</comment>
<keyword evidence="3" id="KW-0732">Signal</keyword>
<feature type="compositionally biased region" description="Polar residues" evidence="1">
    <location>
        <begin position="142"/>
        <end position="177"/>
    </location>
</feature>
<dbReference type="OrthoDB" id="6246792at2759"/>
<evidence type="ECO:0000256" key="2">
    <source>
        <dbReference type="SAM" id="Phobius"/>
    </source>
</evidence>